<name>U4KNT1_9MOLU</name>
<dbReference type="AlphaFoldDB" id="U4KNT1"/>
<evidence type="ECO:0000313" key="2">
    <source>
        <dbReference type="EMBL" id="CCV65926.1"/>
    </source>
</evidence>
<dbReference type="InterPro" id="IPR000073">
    <property type="entry name" value="AB_hydrolase_1"/>
</dbReference>
<dbReference type="InterPro" id="IPR051044">
    <property type="entry name" value="MAG_DAG_Lipase"/>
</dbReference>
<dbReference type="Proteomes" id="UP000032737">
    <property type="component" value="Chromosome"/>
</dbReference>
<dbReference type="GO" id="GO:0004622">
    <property type="term" value="F:phosphatidylcholine lysophospholipase activity"/>
    <property type="evidence" value="ECO:0007669"/>
    <property type="project" value="UniProtKB-EC"/>
</dbReference>
<sequence length="261" mass="30529">MEVLLMQIYHETHFVENEKARIFIVHGIAEHSKRYDHVVGFLNANGYSVITFDLRGHGKSEGKRGYINKYEVFLDDIHELFHKYHSNHVKNILLGHSMGGLITHLYMITYDDFDACIVSGAPTDFIKDVSLLRFIGFRYFGFIYKKNELSYGKLSHIKDIETNYMNDPLVLKSFSIRLVGEMFVRGVRHLKAKHHLNRKPILILHGKLDKIVPAKFSEAMFHKLPQKKKLLKIYENDFHEILNEVNQNEVLTDIKTWIDSL</sequence>
<dbReference type="HOGENOM" id="CLU_026209_7_2_14"/>
<dbReference type="EC" id="3.1.1.5" evidence="2"/>
<evidence type="ECO:0000259" key="1">
    <source>
        <dbReference type="Pfam" id="PF12146"/>
    </source>
</evidence>
<dbReference type="Gene3D" id="3.40.50.1820">
    <property type="entry name" value="alpha/beta hydrolase"/>
    <property type="match status" value="1"/>
</dbReference>
<dbReference type="InterPro" id="IPR029058">
    <property type="entry name" value="AB_hydrolase_fold"/>
</dbReference>
<gene>
    <name evidence="2" type="primary">pldB</name>
    <name evidence="2" type="ORF">BN85309050</name>
</gene>
<dbReference type="EMBL" id="FO681348">
    <property type="protein sequence ID" value="CCV65926.1"/>
    <property type="molecule type" value="Genomic_DNA"/>
</dbReference>
<feature type="domain" description="Serine aminopeptidase S33" evidence="1">
    <location>
        <begin position="17"/>
        <end position="245"/>
    </location>
</feature>
<dbReference type="PRINTS" id="PR00111">
    <property type="entry name" value="ABHYDROLASE"/>
</dbReference>
<dbReference type="PANTHER" id="PTHR11614">
    <property type="entry name" value="PHOSPHOLIPASE-RELATED"/>
    <property type="match status" value="1"/>
</dbReference>
<dbReference type="Pfam" id="PF12146">
    <property type="entry name" value="Hydrolase_4"/>
    <property type="match status" value="1"/>
</dbReference>
<keyword evidence="2" id="KW-0378">Hydrolase</keyword>
<reference evidence="2 3" key="1">
    <citation type="journal article" date="2013" name="J. Mol. Microbiol. Biotechnol.">
        <title>Analysis of the Complete Genomes of Acholeplasma brassicae , A. palmae and A. laidlawii and Their Comparison to the Obligate Parasites from ' Candidatus Phytoplasma'.</title>
        <authorList>
            <person name="Kube M."/>
            <person name="Siewert C."/>
            <person name="Migdoll A.M."/>
            <person name="Duduk B."/>
            <person name="Holz S."/>
            <person name="Rabus R."/>
            <person name="Seemuller E."/>
            <person name="Mitrovic J."/>
            <person name="Muller I."/>
            <person name="Buttner C."/>
            <person name="Reinhardt R."/>
        </authorList>
    </citation>
    <scope>NUCLEOTIDE SEQUENCE [LARGE SCALE GENOMIC DNA]</scope>
    <source>
        <strain evidence="3">0502</strain>
    </source>
</reference>
<dbReference type="SUPFAM" id="SSF53474">
    <property type="entry name" value="alpha/beta-Hydrolases"/>
    <property type="match status" value="1"/>
</dbReference>
<dbReference type="KEGG" id="abra:BN85309050"/>
<accession>U4KNT1</accession>
<dbReference type="InterPro" id="IPR022742">
    <property type="entry name" value="Hydrolase_4"/>
</dbReference>
<organism evidence="2 3">
    <name type="scientific">Acholeplasma brassicae</name>
    <dbReference type="NCBI Taxonomy" id="61635"/>
    <lineage>
        <taxon>Bacteria</taxon>
        <taxon>Bacillati</taxon>
        <taxon>Mycoplasmatota</taxon>
        <taxon>Mollicutes</taxon>
        <taxon>Acholeplasmatales</taxon>
        <taxon>Acholeplasmataceae</taxon>
        <taxon>Acholeplasma</taxon>
    </lineage>
</organism>
<dbReference type="STRING" id="61635.BN85309050"/>
<protein>
    <submittedName>
        <fullName evidence="2">Lysophospholipase</fullName>
        <ecNumber evidence="2">3.1.1.5</ecNumber>
    </submittedName>
</protein>
<keyword evidence="3" id="KW-1185">Reference proteome</keyword>
<evidence type="ECO:0000313" key="3">
    <source>
        <dbReference type="Proteomes" id="UP000032737"/>
    </source>
</evidence>
<proteinExistence type="predicted"/>